<sequence>AFFSFFLSAPSPPQLLLTSATVSLGHSPTSVGAISFFFNPGPPALGAVTFFPPPHRATKVTDEMKAMRAMNASNMKPATL</sequence>
<comment type="caution">
    <text evidence="1">The sequence shown here is derived from an EMBL/GenBank/DDBJ whole genome shotgun (WGS) entry which is preliminary data.</text>
</comment>
<name>A0AAV5U1N9_9BILA</name>
<gene>
    <name evidence="1" type="ORF">PENTCL1PPCAC_22533</name>
</gene>
<accession>A0AAV5U1N9</accession>
<evidence type="ECO:0000313" key="2">
    <source>
        <dbReference type="Proteomes" id="UP001432027"/>
    </source>
</evidence>
<dbReference type="EMBL" id="BTSX01000005">
    <property type="protein sequence ID" value="GMT00359.1"/>
    <property type="molecule type" value="Genomic_DNA"/>
</dbReference>
<protein>
    <submittedName>
        <fullName evidence="1">Uncharacterized protein</fullName>
    </submittedName>
</protein>
<organism evidence="1 2">
    <name type="scientific">Pristionchus entomophagus</name>
    <dbReference type="NCBI Taxonomy" id="358040"/>
    <lineage>
        <taxon>Eukaryota</taxon>
        <taxon>Metazoa</taxon>
        <taxon>Ecdysozoa</taxon>
        <taxon>Nematoda</taxon>
        <taxon>Chromadorea</taxon>
        <taxon>Rhabditida</taxon>
        <taxon>Rhabditina</taxon>
        <taxon>Diplogasteromorpha</taxon>
        <taxon>Diplogasteroidea</taxon>
        <taxon>Neodiplogasteridae</taxon>
        <taxon>Pristionchus</taxon>
    </lineage>
</organism>
<feature type="non-terminal residue" evidence="1">
    <location>
        <position position="1"/>
    </location>
</feature>
<keyword evidence="2" id="KW-1185">Reference proteome</keyword>
<dbReference type="AlphaFoldDB" id="A0AAV5U1N9"/>
<proteinExistence type="predicted"/>
<evidence type="ECO:0000313" key="1">
    <source>
        <dbReference type="EMBL" id="GMT00359.1"/>
    </source>
</evidence>
<reference evidence="1" key="1">
    <citation type="submission" date="2023-10" db="EMBL/GenBank/DDBJ databases">
        <title>Genome assembly of Pristionchus species.</title>
        <authorList>
            <person name="Yoshida K."/>
            <person name="Sommer R.J."/>
        </authorList>
    </citation>
    <scope>NUCLEOTIDE SEQUENCE</scope>
    <source>
        <strain evidence="1">RS0144</strain>
    </source>
</reference>
<dbReference type="Proteomes" id="UP001432027">
    <property type="component" value="Unassembled WGS sequence"/>
</dbReference>